<keyword evidence="2" id="KW-1185">Reference proteome</keyword>
<dbReference type="Proteomes" id="UP001607303">
    <property type="component" value="Unassembled WGS sequence"/>
</dbReference>
<sequence>MKEKNVTTVEQLIDLLKAVYQLSKSVSYYRGLLCNACKKANEHISNYIDRIRNLEQVIIKGEVRKSDKISAIERQRIEAEVLEYFKNSLPSELRLPLKLEDYYYLASASSAFIRKGYEAERDIERAKTLTQGNAVAIHNSSRGSDPNSNSNRIDQRLLLVQNGKQFVIIVKSKFVTLMAGTGSELNLVKSNVIKSKEIIDGGETIKNNEITNSHVYINDSIIVNISGRFIPFHIVHLIFPIEQNEILDNYGIVHPSSLLCTNYKFEISISEIRNLNSLVSTDLKSGISITETQQQIASVKSVSIVHSLKKHIEEGSQSDKIKNKDRTVKIKSLLLLRHLN</sequence>
<reference evidence="1 2" key="1">
    <citation type="journal article" date="2024" name="Ann. Entomol. Soc. Am.">
        <title>Genomic analyses of the southern and eastern yellowjacket wasps (Hymenoptera: Vespidae) reveal evolutionary signatures of social life.</title>
        <authorList>
            <person name="Catto M.A."/>
            <person name="Caine P.B."/>
            <person name="Orr S.E."/>
            <person name="Hunt B.G."/>
            <person name="Goodisman M.A.D."/>
        </authorList>
    </citation>
    <scope>NUCLEOTIDE SEQUENCE [LARGE SCALE GENOMIC DNA]</scope>
    <source>
        <strain evidence="1">232</strain>
        <tissue evidence="1">Head and thorax</tissue>
    </source>
</reference>
<gene>
    <name evidence="1" type="ORF">V1477_003524</name>
</gene>
<evidence type="ECO:0000313" key="2">
    <source>
        <dbReference type="Proteomes" id="UP001607303"/>
    </source>
</evidence>
<name>A0ABD2CSY4_VESMC</name>
<organism evidence="1 2">
    <name type="scientific">Vespula maculifrons</name>
    <name type="common">Eastern yellow jacket</name>
    <name type="synonym">Wasp</name>
    <dbReference type="NCBI Taxonomy" id="7453"/>
    <lineage>
        <taxon>Eukaryota</taxon>
        <taxon>Metazoa</taxon>
        <taxon>Ecdysozoa</taxon>
        <taxon>Arthropoda</taxon>
        <taxon>Hexapoda</taxon>
        <taxon>Insecta</taxon>
        <taxon>Pterygota</taxon>
        <taxon>Neoptera</taxon>
        <taxon>Endopterygota</taxon>
        <taxon>Hymenoptera</taxon>
        <taxon>Apocrita</taxon>
        <taxon>Aculeata</taxon>
        <taxon>Vespoidea</taxon>
        <taxon>Vespidae</taxon>
        <taxon>Vespinae</taxon>
        <taxon>Vespula</taxon>
    </lineage>
</organism>
<dbReference type="AlphaFoldDB" id="A0ABD2CSY4"/>
<proteinExistence type="predicted"/>
<accession>A0ABD2CSY4</accession>
<comment type="caution">
    <text evidence="1">The sequence shown here is derived from an EMBL/GenBank/DDBJ whole genome shotgun (WGS) entry which is preliminary data.</text>
</comment>
<evidence type="ECO:0000313" key="1">
    <source>
        <dbReference type="EMBL" id="KAL2748239.1"/>
    </source>
</evidence>
<dbReference type="EMBL" id="JAYRBN010000032">
    <property type="protein sequence ID" value="KAL2748239.1"/>
    <property type="molecule type" value="Genomic_DNA"/>
</dbReference>
<protein>
    <submittedName>
        <fullName evidence="1">Trichohyalin-like</fullName>
    </submittedName>
</protein>